<keyword evidence="4" id="KW-1185">Reference proteome</keyword>
<dbReference type="Proteomes" id="UP001555786">
    <property type="component" value="Unassembled WGS sequence"/>
</dbReference>
<dbReference type="RefSeq" id="WP_367625624.1">
    <property type="nucleotide sequence ID" value="NZ_JBFNQD010000009.1"/>
</dbReference>
<sequence>MKVVVTEQAWNDMLAIGRTIADDNPTRADSFLGELYERCLQLGTMPKAYPLIPNKEKAGIRRRPYGNYLIFYRLTVSNVEILHVLHGARDYERILFPDD</sequence>
<comment type="caution">
    <text evidence="3">The sequence shown here is derived from an EMBL/GenBank/DDBJ whole genome shotgun (WGS) entry which is preliminary data.</text>
</comment>
<keyword evidence="2" id="KW-1277">Toxin-antitoxin system</keyword>
<dbReference type="InterPro" id="IPR007712">
    <property type="entry name" value="RelE/ParE_toxin"/>
</dbReference>
<protein>
    <submittedName>
        <fullName evidence="3">Type II toxin-antitoxin system RelE/ParE family toxin</fullName>
    </submittedName>
</protein>
<gene>
    <name evidence="3" type="ORF">ABXS05_24015</name>
</gene>
<dbReference type="PANTHER" id="PTHR33755:SF6">
    <property type="entry name" value="PLASMID STABILIZATION SYSTEM PROTEIN"/>
    <property type="match status" value="1"/>
</dbReference>
<evidence type="ECO:0000313" key="3">
    <source>
        <dbReference type="EMBL" id="MEW9308641.1"/>
    </source>
</evidence>
<evidence type="ECO:0000256" key="1">
    <source>
        <dbReference type="ARBA" id="ARBA00006226"/>
    </source>
</evidence>
<evidence type="ECO:0000313" key="4">
    <source>
        <dbReference type="Proteomes" id="UP001555786"/>
    </source>
</evidence>
<dbReference type="PANTHER" id="PTHR33755">
    <property type="entry name" value="TOXIN PARE1-RELATED"/>
    <property type="match status" value="1"/>
</dbReference>
<dbReference type="EMBL" id="JBFNQD010000009">
    <property type="protein sequence ID" value="MEW9308641.1"/>
    <property type="molecule type" value="Genomic_DNA"/>
</dbReference>
<accession>A0ABV3PSK9</accession>
<reference evidence="3 4" key="1">
    <citation type="submission" date="2024-07" db="EMBL/GenBank/DDBJ databases">
        <title>Description of Labrys sedimenti sp. nov., isolated from a diclofenac-degrading enrichment culture.</title>
        <authorList>
            <person name="Tancsics A."/>
            <person name="Csepanyi A."/>
        </authorList>
    </citation>
    <scope>NUCLEOTIDE SEQUENCE [LARGE SCALE GENOMIC DNA]</scope>
    <source>
        <strain evidence="3 4">LMG 23578</strain>
    </source>
</reference>
<organism evidence="3 4">
    <name type="scientific">Labrys neptuniae</name>
    <dbReference type="NCBI Taxonomy" id="376174"/>
    <lineage>
        <taxon>Bacteria</taxon>
        <taxon>Pseudomonadati</taxon>
        <taxon>Pseudomonadota</taxon>
        <taxon>Alphaproteobacteria</taxon>
        <taxon>Hyphomicrobiales</taxon>
        <taxon>Xanthobacteraceae</taxon>
        <taxon>Labrys</taxon>
    </lineage>
</organism>
<dbReference type="Gene3D" id="3.30.2310.20">
    <property type="entry name" value="RelE-like"/>
    <property type="match status" value="1"/>
</dbReference>
<proteinExistence type="inferred from homology"/>
<dbReference type="InterPro" id="IPR035093">
    <property type="entry name" value="RelE/ParE_toxin_dom_sf"/>
</dbReference>
<dbReference type="InterPro" id="IPR051803">
    <property type="entry name" value="TA_system_RelE-like_toxin"/>
</dbReference>
<dbReference type="Pfam" id="PF05016">
    <property type="entry name" value="ParE_toxin"/>
    <property type="match status" value="1"/>
</dbReference>
<comment type="similarity">
    <text evidence="1">Belongs to the RelE toxin family.</text>
</comment>
<name>A0ABV3PSK9_9HYPH</name>
<evidence type="ECO:0000256" key="2">
    <source>
        <dbReference type="ARBA" id="ARBA00022649"/>
    </source>
</evidence>